<keyword evidence="2" id="KW-0238">DNA-binding</keyword>
<evidence type="ECO:0000256" key="2">
    <source>
        <dbReference type="ARBA" id="ARBA00023125"/>
    </source>
</evidence>
<dbReference type="Pfam" id="PF12833">
    <property type="entry name" value="HTH_18"/>
    <property type="match status" value="1"/>
</dbReference>
<proteinExistence type="predicted"/>
<dbReference type="PROSITE" id="PS01124">
    <property type="entry name" value="HTH_ARAC_FAMILY_2"/>
    <property type="match status" value="1"/>
</dbReference>
<dbReference type="InterPro" id="IPR018060">
    <property type="entry name" value="HTH_AraC"/>
</dbReference>
<dbReference type="InterPro" id="IPR020449">
    <property type="entry name" value="Tscrpt_reg_AraC-type_HTH"/>
</dbReference>
<dbReference type="GO" id="GO:0043565">
    <property type="term" value="F:sequence-specific DNA binding"/>
    <property type="evidence" value="ECO:0007669"/>
    <property type="project" value="InterPro"/>
</dbReference>
<dbReference type="GO" id="GO:0003700">
    <property type="term" value="F:DNA-binding transcription factor activity"/>
    <property type="evidence" value="ECO:0007669"/>
    <property type="project" value="InterPro"/>
</dbReference>
<evidence type="ECO:0000259" key="4">
    <source>
        <dbReference type="PROSITE" id="PS01124"/>
    </source>
</evidence>
<keyword evidence="3" id="KW-0804">Transcription</keyword>
<dbReference type="PANTHER" id="PTHR43280">
    <property type="entry name" value="ARAC-FAMILY TRANSCRIPTIONAL REGULATOR"/>
    <property type="match status" value="1"/>
</dbReference>
<sequence>MGKEVLCASIQQLREQFLTLDWTYHDFPVGSQSEKMFCWPGPLEEEILICVHQSGGRQELFHRHDFFYFNFTYQGEYDSISFKYDNRITIREGELYAGQPFAGHALCVHDDKETTIIGVLIQRETFFRTFLPMLSSNTRLFHFLLDPATNEFSDEFMHFKIEHDCNIRTLLEMMVIEYANKQEDTQAVLKSLTLSFLLQVARQFVQANQTTPCERLSEKIVQYMSEHFDSVTLKDIAKHFSYHPNYVSTLLHRELGRSFSEILLEQRMERAVILLKGTNLPIEEVALLLGYSNSSNFYKAFREYFKSSPREYIAENNKKRAKNRL</sequence>
<dbReference type="SUPFAM" id="SSF51215">
    <property type="entry name" value="Regulatory protein AraC"/>
    <property type="match status" value="1"/>
</dbReference>
<dbReference type="PANTHER" id="PTHR43280:SF2">
    <property type="entry name" value="HTH-TYPE TRANSCRIPTIONAL REGULATOR EXSA"/>
    <property type="match status" value="1"/>
</dbReference>
<dbReference type="Gene3D" id="1.10.10.60">
    <property type="entry name" value="Homeodomain-like"/>
    <property type="match status" value="2"/>
</dbReference>
<dbReference type="SMART" id="SM00342">
    <property type="entry name" value="HTH_ARAC"/>
    <property type="match status" value="1"/>
</dbReference>
<dbReference type="Proteomes" id="UP000515789">
    <property type="component" value="Chromosome"/>
</dbReference>
<evidence type="ECO:0000313" key="5">
    <source>
        <dbReference type="EMBL" id="QMW79479.1"/>
    </source>
</evidence>
<accession>A0A7G5MXY6</accession>
<dbReference type="SUPFAM" id="SSF46689">
    <property type="entry name" value="Homeodomain-like"/>
    <property type="match status" value="1"/>
</dbReference>
<dbReference type="PROSITE" id="PS00041">
    <property type="entry name" value="HTH_ARAC_FAMILY_1"/>
    <property type="match status" value="1"/>
</dbReference>
<keyword evidence="1" id="KW-0805">Transcription regulation</keyword>
<dbReference type="PRINTS" id="PR00032">
    <property type="entry name" value="HTHARAC"/>
</dbReference>
<dbReference type="GeneID" id="75052091"/>
<evidence type="ECO:0000256" key="3">
    <source>
        <dbReference type="ARBA" id="ARBA00023163"/>
    </source>
</evidence>
<dbReference type="InterPro" id="IPR018062">
    <property type="entry name" value="HTH_AraC-typ_CS"/>
</dbReference>
<dbReference type="AlphaFoldDB" id="A0A7G5MXY6"/>
<dbReference type="EMBL" id="CP039126">
    <property type="protein sequence ID" value="QMW79479.1"/>
    <property type="molecule type" value="Genomic_DNA"/>
</dbReference>
<dbReference type="RefSeq" id="WP_018596264.1">
    <property type="nucleotide sequence ID" value="NZ_AP031416.1"/>
</dbReference>
<organism evidence="5 6">
    <name type="scientific">Blautia producta</name>
    <dbReference type="NCBI Taxonomy" id="33035"/>
    <lineage>
        <taxon>Bacteria</taxon>
        <taxon>Bacillati</taxon>
        <taxon>Bacillota</taxon>
        <taxon>Clostridia</taxon>
        <taxon>Lachnospirales</taxon>
        <taxon>Lachnospiraceae</taxon>
        <taxon>Blautia</taxon>
    </lineage>
</organism>
<evidence type="ECO:0000313" key="6">
    <source>
        <dbReference type="Proteomes" id="UP000515789"/>
    </source>
</evidence>
<dbReference type="InterPro" id="IPR009057">
    <property type="entry name" value="Homeodomain-like_sf"/>
</dbReference>
<feature type="domain" description="HTH araC/xylS-type" evidence="4">
    <location>
        <begin position="218"/>
        <end position="315"/>
    </location>
</feature>
<protein>
    <submittedName>
        <fullName evidence="5">AraC family transcriptional regulator</fullName>
    </submittedName>
</protein>
<reference evidence="5 6" key="1">
    <citation type="submission" date="2019-04" db="EMBL/GenBank/DDBJ databases">
        <authorList>
            <person name="Schori C."/>
            <person name="Ahrens C."/>
        </authorList>
    </citation>
    <scope>NUCLEOTIDE SEQUENCE [LARGE SCALE GENOMIC DNA]</scope>
    <source>
        <strain evidence="5 6">DSM 2950</strain>
    </source>
</reference>
<name>A0A7G5MXY6_9FIRM</name>
<evidence type="ECO:0000256" key="1">
    <source>
        <dbReference type="ARBA" id="ARBA00023015"/>
    </source>
</evidence>
<gene>
    <name evidence="5" type="ORF">E5259_18740</name>
</gene>
<dbReference type="InterPro" id="IPR037923">
    <property type="entry name" value="HTH-like"/>
</dbReference>